<gene>
    <name evidence="1" type="ORF">BLIN9172_02742</name>
</gene>
<name>A0A2H1K2F1_BRELN</name>
<evidence type="ECO:0000313" key="2">
    <source>
        <dbReference type="Proteomes" id="UP000234641"/>
    </source>
</evidence>
<proteinExistence type="predicted"/>
<evidence type="ECO:0000313" key="1">
    <source>
        <dbReference type="EMBL" id="SMX93873.1"/>
    </source>
</evidence>
<protein>
    <submittedName>
        <fullName evidence="1">Uncharacterized protein</fullName>
    </submittedName>
</protein>
<sequence>MSLKKILTTLRPLREFVGEIDGHELVFPPELPPSATQLIENVENFGPEPGY</sequence>
<reference evidence="1 2" key="1">
    <citation type="submission" date="2017-03" db="EMBL/GenBank/DDBJ databases">
        <authorList>
            <person name="Afonso C.L."/>
            <person name="Miller P.J."/>
            <person name="Scott M.A."/>
            <person name="Spackman E."/>
            <person name="Goraichik I."/>
            <person name="Dimitrov K.M."/>
            <person name="Suarez D.L."/>
            <person name="Swayne D.E."/>
        </authorList>
    </citation>
    <scope>NUCLEOTIDE SEQUENCE [LARGE SCALE GENOMIC DNA]</scope>
    <source>
        <strain evidence="1 2">ATCC 9172</strain>
    </source>
</reference>
<dbReference type="EMBL" id="FXYY01000020">
    <property type="protein sequence ID" value="SMX93873.1"/>
    <property type="molecule type" value="Genomic_DNA"/>
</dbReference>
<dbReference type="Proteomes" id="UP000234641">
    <property type="component" value="Unassembled WGS sequence"/>
</dbReference>
<organism evidence="1 2">
    <name type="scientific">Brevibacterium linens ATCC 9172</name>
    <dbReference type="NCBI Taxonomy" id="1255617"/>
    <lineage>
        <taxon>Bacteria</taxon>
        <taxon>Bacillati</taxon>
        <taxon>Actinomycetota</taxon>
        <taxon>Actinomycetes</taxon>
        <taxon>Micrococcales</taxon>
        <taxon>Brevibacteriaceae</taxon>
        <taxon>Brevibacterium</taxon>
    </lineage>
</organism>
<dbReference type="AlphaFoldDB" id="A0A2H1K2F1"/>
<accession>A0A2H1K2F1</accession>